<reference evidence="3" key="1">
    <citation type="submission" date="2016-04" db="EMBL/GenBank/DDBJ databases">
        <authorList>
            <person name="Nguyen H.D."/>
            <person name="Samba Siva P."/>
            <person name="Cullis J."/>
            <person name="Levesque C.A."/>
            <person name="Hambleton S."/>
        </authorList>
    </citation>
    <scope>NUCLEOTIDE SEQUENCE</scope>
    <source>
        <strain evidence="3">DAOMC 236416</strain>
    </source>
</reference>
<feature type="compositionally biased region" description="Basic and acidic residues" evidence="1">
    <location>
        <begin position="75"/>
        <end position="146"/>
    </location>
</feature>
<keyword evidence="2" id="KW-1133">Transmembrane helix</keyword>
<comment type="caution">
    <text evidence="3">The sequence shown here is derived from an EMBL/GenBank/DDBJ whole genome shotgun (WGS) entry which is preliminary data.</text>
</comment>
<organism evidence="3 4">
    <name type="scientific">Tilletia indica</name>
    <dbReference type="NCBI Taxonomy" id="43049"/>
    <lineage>
        <taxon>Eukaryota</taxon>
        <taxon>Fungi</taxon>
        <taxon>Dikarya</taxon>
        <taxon>Basidiomycota</taxon>
        <taxon>Ustilaginomycotina</taxon>
        <taxon>Exobasidiomycetes</taxon>
        <taxon>Tilletiales</taxon>
        <taxon>Tilletiaceae</taxon>
        <taxon>Tilletia</taxon>
    </lineage>
</organism>
<keyword evidence="2" id="KW-0812">Transmembrane</keyword>
<dbReference type="Proteomes" id="UP000077521">
    <property type="component" value="Unassembled WGS sequence"/>
</dbReference>
<evidence type="ECO:0000256" key="2">
    <source>
        <dbReference type="SAM" id="Phobius"/>
    </source>
</evidence>
<feature type="transmembrane region" description="Helical" evidence="2">
    <location>
        <begin position="162"/>
        <end position="183"/>
    </location>
</feature>
<dbReference type="EMBL" id="LWDF02000614">
    <property type="protein sequence ID" value="KAE8244615.1"/>
    <property type="molecule type" value="Genomic_DNA"/>
</dbReference>
<dbReference type="OrthoDB" id="2553651at2759"/>
<dbReference type="AlphaFoldDB" id="A0A177TCV9"/>
<feature type="region of interest" description="Disordered" evidence="1">
    <location>
        <begin position="1"/>
        <end position="159"/>
    </location>
</feature>
<accession>A0A177TCV9</accession>
<evidence type="ECO:0000313" key="3">
    <source>
        <dbReference type="EMBL" id="KAE8244615.1"/>
    </source>
</evidence>
<reference evidence="3" key="2">
    <citation type="journal article" date="2019" name="IMA Fungus">
        <title>Genome sequencing and comparison of five Tilletia species to identify candidate genes for the detection of regulated species infecting wheat.</title>
        <authorList>
            <person name="Nguyen H.D.T."/>
            <person name="Sultana T."/>
            <person name="Kesanakurti P."/>
            <person name="Hambleton S."/>
        </authorList>
    </citation>
    <scope>NUCLEOTIDE SEQUENCE</scope>
    <source>
        <strain evidence="3">DAOMC 236416</strain>
    </source>
</reference>
<proteinExistence type="predicted"/>
<feature type="transmembrane region" description="Helical" evidence="2">
    <location>
        <begin position="195"/>
        <end position="213"/>
    </location>
</feature>
<protein>
    <recommendedName>
        <fullName evidence="5">Mitochondrial outer membrane protein OM14 C-terminal domain-containing protein</fullName>
    </recommendedName>
</protein>
<evidence type="ECO:0008006" key="5">
    <source>
        <dbReference type="Google" id="ProtNLM"/>
    </source>
</evidence>
<evidence type="ECO:0000256" key="1">
    <source>
        <dbReference type="SAM" id="MobiDB-lite"/>
    </source>
</evidence>
<sequence>MSYADIAKANAPPSSTADPAFLEGSYNQPPTDGHGAADIPSDELPDVNSRKVNVVPAGTDLHTMHTQSEQTSQETEERVAREKEQLEQRTRETQQRAREEAQHVKEEAQHVKDKATEKAKNLKADAKDGLQKAEKKISKTADDASRQAKKSWNEFSSDPKKWASSLGAVNIAILGGLGIYAYTQRATIKTWDKRFIAAVVGGIGAVLGLQAYAGTEKAREQEGRK</sequence>
<gene>
    <name evidence="3" type="ORF">A4X13_0g6435</name>
</gene>
<keyword evidence="2" id="KW-0472">Membrane</keyword>
<name>A0A177TCV9_9BASI</name>
<evidence type="ECO:0000313" key="4">
    <source>
        <dbReference type="Proteomes" id="UP000077521"/>
    </source>
</evidence>
<keyword evidence="4" id="KW-1185">Reference proteome</keyword>